<keyword evidence="7" id="KW-0406">Ion transport</keyword>
<keyword evidence="5 11" id="KW-0812">Transmembrane</keyword>
<protein>
    <submittedName>
        <fullName evidence="17">Iron complex outermembrane receptor protein</fullName>
    </submittedName>
</protein>
<dbReference type="Gene3D" id="2.170.130.10">
    <property type="entry name" value="TonB-dependent receptor, plug domain"/>
    <property type="match status" value="1"/>
</dbReference>
<dbReference type="PROSITE" id="PS52016">
    <property type="entry name" value="TONB_DEPENDENT_REC_3"/>
    <property type="match status" value="1"/>
</dbReference>
<keyword evidence="17" id="KW-0675">Receptor</keyword>
<comment type="subcellular location">
    <subcellularLocation>
        <location evidence="1 11">Cell outer membrane</location>
        <topology evidence="1 11">Multi-pass membrane protein</topology>
    </subcellularLocation>
</comment>
<name>A0A7W4W6S5_9GAMM</name>
<evidence type="ECO:0000256" key="1">
    <source>
        <dbReference type="ARBA" id="ARBA00004571"/>
    </source>
</evidence>
<feature type="chain" id="PRO_5030727917" evidence="14">
    <location>
        <begin position="22"/>
        <end position="708"/>
    </location>
</feature>
<evidence type="ECO:0000313" key="17">
    <source>
        <dbReference type="EMBL" id="MBB3048533.1"/>
    </source>
</evidence>
<keyword evidence="9 11" id="KW-0472">Membrane</keyword>
<accession>A0A7W4W6S5</accession>
<dbReference type="GO" id="GO:0009279">
    <property type="term" value="C:cell outer membrane"/>
    <property type="evidence" value="ECO:0007669"/>
    <property type="project" value="UniProtKB-SubCell"/>
</dbReference>
<dbReference type="GO" id="GO:0006826">
    <property type="term" value="P:iron ion transport"/>
    <property type="evidence" value="ECO:0007669"/>
    <property type="project" value="UniProtKB-KW"/>
</dbReference>
<dbReference type="InterPro" id="IPR012910">
    <property type="entry name" value="Plug_dom"/>
</dbReference>
<dbReference type="Pfam" id="PF07715">
    <property type="entry name" value="Plug"/>
    <property type="match status" value="1"/>
</dbReference>
<keyword evidence="8 12" id="KW-0798">TonB box</keyword>
<dbReference type="InterPro" id="IPR037066">
    <property type="entry name" value="Plug_dom_sf"/>
</dbReference>
<dbReference type="CDD" id="cd01347">
    <property type="entry name" value="ligand_gated_channel"/>
    <property type="match status" value="1"/>
</dbReference>
<keyword evidence="14" id="KW-0732">Signal</keyword>
<evidence type="ECO:0000256" key="14">
    <source>
        <dbReference type="SAM" id="SignalP"/>
    </source>
</evidence>
<evidence type="ECO:0000256" key="3">
    <source>
        <dbReference type="ARBA" id="ARBA00022452"/>
    </source>
</evidence>
<feature type="domain" description="TonB-dependent receptor-like beta-barrel" evidence="15">
    <location>
        <begin position="316"/>
        <end position="669"/>
    </location>
</feature>
<dbReference type="Proteomes" id="UP000537130">
    <property type="component" value="Unassembled WGS sequence"/>
</dbReference>
<evidence type="ECO:0000256" key="11">
    <source>
        <dbReference type="PROSITE-ProRule" id="PRU01360"/>
    </source>
</evidence>
<dbReference type="EMBL" id="JACHWY010000003">
    <property type="protein sequence ID" value="MBB3048533.1"/>
    <property type="molecule type" value="Genomic_DNA"/>
</dbReference>
<evidence type="ECO:0000313" key="18">
    <source>
        <dbReference type="Proteomes" id="UP000537130"/>
    </source>
</evidence>
<evidence type="ECO:0000256" key="2">
    <source>
        <dbReference type="ARBA" id="ARBA00022448"/>
    </source>
</evidence>
<evidence type="ECO:0000256" key="6">
    <source>
        <dbReference type="ARBA" id="ARBA00023004"/>
    </source>
</evidence>
<evidence type="ECO:0000256" key="9">
    <source>
        <dbReference type="ARBA" id="ARBA00023136"/>
    </source>
</evidence>
<gene>
    <name evidence="17" type="ORF">FHR99_002807</name>
</gene>
<dbReference type="SUPFAM" id="SSF56935">
    <property type="entry name" value="Porins"/>
    <property type="match status" value="1"/>
</dbReference>
<evidence type="ECO:0000259" key="16">
    <source>
        <dbReference type="Pfam" id="PF07715"/>
    </source>
</evidence>
<evidence type="ECO:0000256" key="7">
    <source>
        <dbReference type="ARBA" id="ARBA00023065"/>
    </source>
</evidence>
<comment type="caution">
    <text evidence="17">The sequence shown here is derived from an EMBL/GenBank/DDBJ whole genome shotgun (WGS) entry which is preliminary data.</text>
</comment>
<dbReference type="AlphaFoldDB" id="A0A7W4W6S5"/>
<keyword evidence="4" id="KW-0410">Iron transport</keyword>
<feature type="region of interest" description="Disordered" evidence="13">
    <location>
        <begin position="382"/>
        <end position="405"/>
    </location>
</feature>
<keyword evidence="18" id="KW-1185">Reference proteome</keyword>
<keyword evidence="10 11" id="KW-0998">Cell outer membrane</keyword>
<feature type="domain" description="TonB-dependent receptor plug" evidence="16">
    <location>
        <begin position="61"/>
        <end position="166"/>
    </location>
</feature>
<evidence type="ECO:0000256" key="13">
    <source>
        <dbReference type="SAM" id="MobiDB-lite"/>
    </source>
</evidence>
<keyword evidence="2 11" id="KW-0813">Transport</keyword>
<comment type="similarity">
    <text evidence="11 12">Belongs to the TonB-dependent receptor family.</text>
</comment>
<reference evidence="17 18" key="1">
    <citation type="submission" date="2020-08" db="EMBL/GenBank/DDBJ databases">
        <title>Genomic Encyclopedia of Type Strains, Phase III (KMG-III): the genomes of soil and plant-associated and newly described type strains.</title>
        <authorList>
            <person name="Whitman W."/>
        </authorList>
    </citation>
    <scope>NUCLEOTIDE SEQUENCE [LARGE SCALE GENOMIC DNA]</scope>
    <source>
        <strain evidence="17 18">CECT 8654</strain>
    </source>
</reference>
<keyword evidence="3 11" id="KW-1134">Transmembrane beta strand</keyword>
<keyword evidence="6" id="KW-0408">Iron</keyword>
<feature type="signal peptide" evidence="14">
    <location>
        <begin position="1"/>
        <end position="21"/>
    </location>
</feature>
<dbReference type="InterPro" id="IPR036942">
    <property type="entry name" value="Beta-barrel_TonB_sf"/>
</dbReference>
<dbReference type="PANTHER" id="PTHR32552">
    <property type="entry name" value="FERRICHROME IRON RECEPTOR-RELATED"/>
    <property type="match status" value="1"/>
</dbReference>
<evidence type="ECO:0000256" key="12">
    <source>
        <dbReference type="RuleBase" id="RU003357"/>
    </source>
</evidence>
<feature type="compositionally biased region" description="Basic and acidic residues" evidence="13">
    <location>
        <begin position="395"/>
        <end position="405"/>
    </location>
</feature>
<evidence type="ECO:0000259" key="15">
    <source>
        <dbReference type="Pfam" id="PF00593"/>
    </source>
</evidence>
<dbReference type="PANTHER" id="PTHR32552:SF81">
    <property type="entry name" value="TONB-DEPENDENT OUTER MEMBRANE RECEPTOR"/>
    <property type="match status" value="1"/>
</dbReference>
<evidence type="ECO:0000256" key="10">
    <source>
        <dbReference type="ARBA" id="ARBA00023237"/>
    </source>
</evidence>
<dbReference type="Pfam" id="PF00593">
    <property type="entry name" value="TonB_dep_Rec_b-barrel"/>
    <property type="match status" value="1"/>
</dbReference>
<evidence type="ECO:0000256" key="4">
    <source>
        <dbReference type="ARBA" id="ARBA00022496"/>
    </source>
</evidence>
<sequence>MVLRKSIFGLAVLAASQISVAQGLGQRTNAIEEVVVSGVAGSGSRTAPSLQEARAELERIPGGIGFVESSDFLDDFAQSLGDTLVFTPGIFADTSAQRENRISLRGSGLNSSYERRGLTVLRDGVPITRASGSTEFQEMDPLSVHYLEVYKGANGLRYGAASLGGAVNIVTATGRTVEPGASLRVEAGSDDTRRSNLSLAAAGEQVDGYLTVTRLNSDGYREHSEVDSEYLFGNIGVQLSDALESRFYFTALRDTFELAGSLSRETALEDREATASPVIIGPFFPGGPVTVLDPGPVADDWDRNLEVVRFANRTVYRFENVQLDAGAWYSYRGLDHAITRFAGIIDHEETEWGVFSELSGTSQLANLPLDWVVGARHNRGDNDAKTFENNSGREGALRTRQDQESRNTVVYSQADLRVRDDLSVVAALQYLRSTRDNDAVLNATAGEVDHRQFNPRLGLLWDAADDVQVFVNASRGFEPPSMTDLTSGGALPFTELSAQRAWTLEVGTRGQRGPLSWDVAIYRSWLNNEMLDFGAPGARGFVSFTDNAEDTIHQGLEAGWDVAIARDALERQGLALTWRNALTVNDFYFDDDDTYSHNKLAGVPDVLYVSELRLSHARWYAGVSVRRVPSGPYVDFANTERTPGYTLLGLNLGWQVSESISLFASAENLEDEHYIANITTVADQSQENSNIYTPGQGRAFFAGISLSY</sequence>
<organism evidence="17 18">
    <name type="scientific">Litorivivens lipolytica</name>
    <dbReference type="NCBI Taxonomy" id="1524264"/>
    <lineage>
        <taxon>Bacteria</taxon>
        <taxon>Pseudomonadati</taxon>
        <taxon>Pseudomonadota</taxon>
        <taxon>Gammaproteobacteria</taxon>
        <taxon>Litorivivens</taxon>
    </lineage>
</organism>
<dbReference type="InterPro" id="IPR000531">
    <property type="entry name" value="Beta-barrel_TonB"/>
</dbReference>
<dbReference type="RefSeq" id="WP_183411314.1">
    <property type="nucleotide sequence ID" value="NZ_JACHWY010000003.1"/>
</dbReference>
<evidence type="ECO:0000256" key="5">
    <source>
        <dbReference type="ARBA" id="ARBA00022692"/>
    </source>
</evidence>
<dbReference type="InterPro" id="IPR039426">
    <property type="entry name" value="TonB-dep_rcpt-like"/>
</dbReference>
<evidence type="ECO:0000256" key="8">
    <source>
        <dbReference type="ARBA" id="ARBA00023077"/>
    </source>
</evidence>
<proteinExistence type="inferred from homology"/>
<dbReference type="Gene3D" id="2.40.170.20">
    <property type="entry name" value="TonB-dependent receptor, beta-barrel domain"/>
    <property type="match status" value="1"/>
</dbReference>